<feature type="domain" description="RlpA-like protein double-psi beta-barrel" evidence="3">
    <location>
        <begin position="31"/>
        <end position="114"/>
    </location>
</feature>
<feature type="signal peptide" evidence="2">
    <location>
        <begin position="1"/>
        <end position="18"/>
    </location>
</feature>
<evidence type="ECO:0000313" key="4">
    <source>
        <dbReference type="EMBL" id="PHH61420.1"/>
    </source>
</evidence>
<dbReference type="Gene3D" id="2.40.40.10">
    <property type="entry name" value="RlpA-like domain"/>
    <property type="match status" value="1"/>
</dbReference>
<dbReference type="PANTHER" id="PTHR31836">
    <property type="match status" value="1"/>
</dbReference>
<keyword evidence="5" id="KW-1185">Reference proteome</keyword>
<gene>
    <name evidence="4" type="ORF">CDD81_391</name>
</gene>
<feature type="chain" id="PRO_5012858186" description="RlpA-like protein double-psi beta-barrel domain-containing protein" evidence="2">
    <location>
        <begin position="19"/>
        <end position="122"/>
    </location>
</feature>
<keyword evidence="1 2" id="KW-0732">Signal</keyword>
<evidence type="ECO:0000259" key="3">
    <source>
        <dbReference type="Pfam" id="PF03330"/>
    </source>
</evidence>
<name>A0A2C5Y1Y0_9HYPO</name>
<evidence type="ECO:0000256" key="2">
    <source>
        <dbReference type="SAM" id="SignalP"/>
    </source>
</evidence>
<dbReference type="OrthoDB" id="406505at2759"/>
<dbReference type="CDD" id="cd22191">
    <property type="entry name" value="DPBB_RlpA_EXP_N-like"/>
    <property type="match status" value="1"/>
</dbReference>
<evidence type="ECO:0000256" key="1">
    <source>
        <dbReference type="ARBA" id="ARBA00022729"/>
    </source>
</evidence>
<dbReference type="InterPro" id="IPR009009">
    <property type="entry name" value="RlpA-like_DPBB"/>
</dbReference>
<organism evidence="4 5">
    <name type="scientific">Ophiocordyceps australis</name>
    <dbReference type="NCBI Taxonomy" id="1399860"/>
    <lineage>
        <taxon>Eukaryota</taxon>
        <taxon>Fungi</taxon>
        <taxon>Dikarya</taxon>
        <taxon>Ascomycota</taxon>
        <taxon>Pezizomycotina</taxon>
        <taxon>Sordariomycetes</taxon>
        <taxon>Hypocreomycetidae</taxon>
        <taxon>Hypocreales</taxon>
        <taxon>Ophiocordycipitaceae</taxon>
        <taxon>Ophiocordyceps</taxon>
    </lineage>
</organism>
<protein>
    <recommendedName>
        <fullName evidence="3">RlpA-like protein double-psi beta-barrel domain-containing protein</fullName>
    </recommendedName>
</protein>
<dbReference type="Pfam" id="PF03330">
    <property type="entry name" value="DPBB_1"/>
    <property type="match status" value="1"/>
</dbReference>
<proteinExistence type="predicted"/>
<dbReference type="PANTHER" id="PTHR31836:SF27">
    <property type="entry name" value="RLPA-LIKE PROTEIN DOUBLE-PSI BETA-BARREL DOMAIN-CONTAINING PROTEIN"/>
    <property type="match status" value="1"/>
</dbReference>
<reference evidence="4 5" key="1">
    <citation type="submission" date="2017-06" db="EMBL/GenBank/DDBJ databases">
        <title>Ant-infecting Ophiocordyceps genomes reveal a high diversity of potential behavioral manipulation genes and a possible major role for enterotoxins.</title>
        <authorList>
            <person name="De Bekker C."/>
            <person name="Evans H.C."/>
            <person name="Brachmann A."/>
            <person name="Hughes D.P."/>
        </authorList>
    </citation>
    <scope>NUCLEOTIDE SEQUENCE [LARGE SCALE GENOMIC DNA]</scope>
    <source>
        <strain evidence="4 5">Map64</strain>
    </source>
</reference>
<dbReference type="AlphaFoldDB" id="A0A2C5Y1Y0"/>
<dbReference type="STRING" id="1399860.A0A2C5Y1Y0"/>
<dbReference type="InterPro" id="IPR036908">
    <property type="entry name" value="RlpA-like_sf"/>
</dbReference>
<sequence length="122" mass="12607">MLSTKLSTLLALALAVCAAPAPDTAAAASSGQITYYYPGLGACGQTNGANDAIVAVSAPLFDSQRPCGRNIRVKYGGRSVVVRVVDRCAGCAYNDLDLSPTAFQQVVGDLGKGRVPASWEWA</sequence>
<dbReference type="InterPro" id="IPR051477">
    <property type="entry name" value="Expansin_CellWall"/>
</dbReference>
<accession>A0A2C5Y1Y0</accession>
<dbReference type="SUPFAM" id="SSF50685">
    <property type="entry name" value="Barwin-like endoglucanases"/>
    <property type="match status" value="1"/>
</dbReference>
<comment type="caution">
    <text evidence="4">The sequence shown here is derived from an EMBL/GenBank/DDBJ whole genome shotgun (WGS) entry which is preliminary data.</text>
</comment>
<evidence type="ECO:0000313" key="5">
    <source>
        <dbReference type="Proteomes" id="UP000226192"/>
    </source>
</evidence>
<dbReference type="EMBL" id="NJET01000104">
    <property type="protein sequence ID" value="PHH61420.1"/>
    <property type="molecule type" value="Genomic_DNA"/>
</dbReference>
<dbReference type="Proteomes" id="UP000226192">
    <property type="component" value="Unassembled WGS sequence"/>
</dbReference>